<protein>
    <submittedName>
        <fullName evidence="1">Uncharacterized protein</fullName>
    </submittedName>
</protein>
<dbReference type="EMBL" id="JBBWWR010000014">
    <property type="protein sequence ID" value="KAK8953214.1"/>
    <property type="molecule type" value="Genomic_DNA"/>
</dbReference>
<reference evidence="1 2" key="1">
    <citation type="journal article" date="2022" name="Nat. Plants">
        <title>Genomes of leafy and leafless Platanthera orchids illuminate the evolution of mycoheterotrophy.</title>
        <authorList>
            <person name="Li M.H."/>
            <person name="Liu K.W."/>
            <person name="Li Z."/>
            <person name="Lu H.C."/>
            <person name="Ye Q.L."/>
            <person name="Zhang D."/>
            <person name="Wang J.Y."/>
            <person name="Li Y.F."/>
            <person name="Zhong Z.M."/>
            <person name="Liu X."/>
            <person name="Yu X."/>
            <person name="Liu D.K."/>
            <person name="Tu X.D."/>
            <person name="Liu B."/>
            <person name="Hao Y."/>
            <person name="Liao X.Y."/>
            <person name="Jiang Y.T."/>
            <person name="Sun W.H."/>
            <person name="Chen J."/>
            <person name="Chen Y.Q."/>
            <person name="Ai Y."/>
            <person name="Zhai J.W."/>
            <person name="Wu S.S."/>
            <person name="Zhou Z."/>
            <person name="Hsiao Y.Y."/>
            <person name="Wu W.L."/>
            <person name="Chen Y.Y."/>
            <person name="Lin Y.F."/>
            <person name="Hsu J.L."/>
            <person name="Li C.Y."/>
            <person name="Wang Z.W."/>
            <person name="Zhao X."/>
            <person name="Zhong W.Y."/>
            <person name="Ma X.K."/>
            <person name="Ma L."/>
            <person name="Huang J."/>
            <person name="Chen G.Z."/>
            <person name="Huang M.Z."/>
            <person name="Huang L."/>
            <person name="Peng D.H."/>
            <person name="Luo Y.B."/>
            <person name="Zou S.Q."/>
            <person name="Chen S.P."/>
            <person name="Lan S."/>
            <person name="Tsai W.C."/>
            <person name="Van de Peer Y."/>
            <person name="Liu Z.J."/>
        </authorList>
    </citation>
    <scope>NUCLEOTIDE SEQUENCE [LARGE SCALE GENOMIC DNA]</scope>
    <source>
        <strain evidence="1">Lor288</strain>
    </source>
</reference>
<accession>A0ABR2LWH6</accession>
<keyword evidence="2" id="KW-1185">Reference proteome</keyword>
<name>A0ABR2LWH6_9ASPA</name>
<comment type="caution">
    <text evidence="1">The sequence shown here is derived from an EMBL/GenBank/DDBJ whole genome shotgun (WGS) entry which is preliminary data.</text>
</comment>
<proteinExistence type="predicted"/>
<evidence type="ECO:0000313" key="1">
    <source>
        <dbReference type="EMBL" id="KAK8953214.1"/>
    </source>
</evidence>
<gene>
    <name evidence="1" type="ORF">KSP40_PGU003901</name>
</gene>
<evidence type="ECO:0000313" key="2">
    <source>
        <dbReference type="Proteomes" id="UP001412067"/>
    </source>
</evidence>
<sequence length="82" mass="9452">MAVLVVEIAPFVEIDLLEPLHNEVVNDGSWEIAESSEVSKKSNGIQRRFLREKNGEWNNVDGYSCEMAGLDENRRFASRRWI</sequence>
<organism evidence="1 2">
    <name type="scientific">Platanthera guangdongensis</name>
    <dbReference type="NCBI Taxonomy" id="2320717"/>
    <lineage>
        <taxon>Eukaryota</taxon>
        <taxon>Viridiplantae</taxon>
        <taxon>Streptophyta</taxon>
        <taxon>Embryophyta</taxon>
        <taxon>Tracheophyta</taxon>
        <taxon>Spermatophyta</taxon>
        <taxon>Magnoliopsida</taxon>
        <taxon>Liliopsida</taxon>
        <taxon>Asparagales</taxon>
        <taxon>Orchidaceae</taxon>
        <taxon>Orchidoideae</taxon>
        <taxon>Orchideae</taxon>
        <taxon>Orchidinae</taxon>
        <taxon>Platanthera</taxon>
    </lineage>
</organism>
<dbReference type="Proteomes" id="UP001412067">
    <property type="component" value="Unassembled WGS sequence"/>
</dbReference>